<evidence type="ECO:0000256" key="6">
    <source>
        <dbReference type="ARBA" id="ARBA00023012"/>
    </source>
</evidence>
<dbReference type="SMART" id="SM00065">
    <property type="entry name" value="GAF"/>
    <property type="match status" value="1"/>
</dbReference>
<keyword evidence="14" id="KW-1185">Reference proteome</keyword>
<dbReference type="InterPro" id="IPR003018">
    <property type="entry name" value="GAF"/>
</dbReference>
<dbReference type="SUPFAM" id="SSF52172">
    <property type="entry name" value="CheY-like"/>
    <property type="match status" value="1"/>
</dbReference>
<comment type="function">
    <text evidence="7">Photoreceptor which exists in two forms that are reversibly interconvertible by light: the R form that absorbs maximally in the red region of the spectrum and the FR form that absorbs maximally in the far-red region.</text>
</comment>
<dbReference type="EC" id="2.7.13.3" evidence="2"/>
<feature type="modified residue" description="4-aspartylphosphate" evidence="8">
    <location>
        <position position="53"/>
    </location>
</feature>
<evidence type="ECO:0000259" key="12">
    <source>
        <dbReference type="PROSITE" id="PS50113"/>
    </source>
</evidence>
<dbReference type="Proteomes" id="UP000622533">
    <property type="component" value="Unassembled WGS sequence"/>
</dbReference>
<feature type="domain" description="PAC" evidence="12">
    <location>
        <begin position="196"/>
        <end position="246"/>
    </location>
</feature>
<evidence type="ECO:0000259" key="10">
    <source>
        <dbReference type="PROSITE" id="PS50109"/>
    </source>
</evidence>
<dbReference type="Pfam" id="PF00512">
    <property type="entry name" value="HisKA"/>
    <property type="match status" value="1"/>
</dbReference>
<dbReference type="InterPro" id="IPR003661">
    <property type="entry name" value="HisK_dim/P_dom"/>
</dbReference>
<dbReference type="Gene3D" id="3.30.565.10">
    <property type="entry name" value="Histidine kinase-like ATPase, C-terminal domain"/>
    <property type="match status" value="1"/>
</dbReference>
<dbReference type="InterPro" id="IPR004358">
    <property type="entry name" value="Sig_transdc_His_kin-like_C"/>
</dbReference>
<comment type="catalytic activity">
    <reaction evidence="1">
        <text>ATP + protein L-histidine = ADP + protein N-phospho-L-histidine.</text>
        <dbReference type="EC" id="2.7.13.3"/>
    </reaction>
</comment>
<comment type="caution">
    <text evidence="13">The sequence shown here is derived from an EMBL/GenBank/DDBJ whole genome shotgun (WGS) entry which is preliminary data.</text>
</comment>
<sequence>MHILIIDDNPNDRFMIIREMRREFPGVEIVEVGEPENFEQALVAGCFDLTITDYQLRWNNGLEILHLLKNRYPDRPVIMFTNTGNQEIAVEAMKSGLDDYILKSPKHLVRLSATVRSVLERNQTRQRASFLENRLQSLLNQLNVGVFRAIPDGQLLEVNSAFLRLLRLNSLEEIQGNSSFNEIFSRAGDITPQKRRERELRIRRIDGSYIWVSVNETLNITNAEVVIDGLVEDITGRKRSEEALKRYATRLQTLQELDRSILGAISPTGIAKAALASTYPLLPCQLLDVTLFDWENEQATVLAVQSSDRIGFAIGETFSLHDFGNIENLQQNQVMMIENLADHPRPYRVQQRLFDQGIRLIMNVPVIAQQQLIGSLNVGVIQPWSLTEEDVEIAREVANQLAIAIQQSRLREQLQRYTEQLEQLVHNRTEQLEEANSALEAFAYSISHDLQEPLRAIRGFATILLEDYETVLNSGGQDLLYRIASNVDRMDNLLVDLLEYSRLSRIDLPLQPINLNSLVKQVLRQLEVSLQQKQAQVTITEPLLEVVGNYRTVEQIITNLVTNAIKFVAPGIQPQVRIWAEHREPWVRLWLEDNGIGISPQHWERIFGVFERLHSIEAYPGTGIGLAIVRKGIERMGGQVGMESEVSQGSRFWIELPEFVK</sequence>
<dbReference type="Gene3D" id="1.10.287.130">
    <property type="match status" value="1"/>
</dbReference>
<proteinExistence type="predicted"/>
<dbReference type="GO" id="GO:0000155">
    <property type="term" value="F:phosphorelay sensor kinase activity"/>
    <property type="evidence" value="ECO:0007669"/>
    <property type="project" value="InterPro"/>
</dbReference>
<evidence type="ECO:0000313" key="14">
    <source>
        <dbReference type="Proteomes" id="UP000622533"/>
    </source>
</evidence>
<dbReference type="SUPFAM" id="SSF55874">
    <property type="entry name" value="ATPase domain of HSP90 chaperone/DNA topoisomerase II/histidine kinase"/>
    <property type="match status" value="1"/>
</dbReference>
<feature type="domain" description="Histidine kinase" evidence="10">
    <location>
        <begin position="445"/>
        <end position="660"/>
    </location>
</feature>
<evidence type="ECO:0000256" key="4">
    <source>
        <dbReference type="ARBA" id="ARBA00022679"/>
    </source>
</evidence>
<dbReference type="PROSITE" id="PS50110">
    <property type="entry name" value="RESPONSE_REGULATORY"/>
    <property type="match status" value="1"/>
</dbReference>
<dbReference type="PROSITE" id="PS50109">
    <property type="entry name" value="HIS_KIN"/>
    <property type="match status" value="1"/>
</dbReference>
<reference evidence="13" key="1">
    <citation type="submission" date="2020-10" db="EMBL/GenBank/DDBJ databases">
        <authorList>
            <person name="Castelo-Branco R."/>
            <person name="Eusebio N."/>
            <person name="Adriana R."/>
            <person name="Vieira A."/>
            <person name="Brugerolle De Fraissinette N."/>
            <person name="Rezende De Castro R."/>
            <person name="Schneider M.P."/>
            <person name="Vasconcelos V."/>
            <person name="Leao P.N."/>
        </authorList>
    </citation>
    <scope>NUCLEOTIDE SEQUENCE</scope>
    <source>
        <strain evidence="13">LEGE 12446</strain>
    </source>
</reference>
<gene>
    <name evidence="13" type="ORF">IQ276_16335</name>
</gene>
<dbReference type="InterPro" id="IPR000700">
    <property type="entry name" value="PAS-assoc_C"/>
</dbReference>
<evidence type="ECO:0000259" key="11">
    <source>
        <dbReference type="PROSITE" id="PS50110"/>
    </source>
</evidence>
<dbReference type="InterPro" id="IPR035965">
    <property type="entry name" value="PAS-like_dom_sf"/>
</dbReference>
<evidence type="ECO:0000256" key="1">
    <source>
        <dbReference type="ARBA" id="ARBA00000085"/>
    </source>
</evidence>
<dbReference type="InterPro" id="IPR052162">
    <property type="entry name" value="Sensor_kinase/Photoreceptor"/>
</dbReference>
<dbReference type="InterPro" id="IPR011006">
    <property type="entry name" value="CheY-like_superfamily"/>
</dbReference>
<dbReference type="SMART" id="SM00387">
    <property type="entry name" value="HATPase_c"/>
    <property type="match status" value="1"/>
</dbReference>
<dbReference type="InterPro" id="IPR029016">
    <property type="entry name" value="GAF-like_dom_sf"/>
</dbReference>
<dbReference type="SMART" id="SM00388">
    <property type="entry name" value="HisKA"/>
    <property type="match status" value="1"/>
</dbReference>
<evidence type="ECO:0000256" key="8">
    <source>
        <dbReference type="PROSITE-ProRule" id="PRU00169"/>
    </source>
</evidence>
<dbReference type="InterPro" id="IPR036890">
    <property type="entry name" value="HATPase_C_sf"/>
</dbReference>
<dbReference type="Pfam" id="PF01590">
    <property type="entry name" value="GAF"/>
    <property type="match status" value="1"/>
</dbReference>
<dbReference type="Pfam" id="PF00072">
    <property type="entry name" value="Response_reg"/>
    <property type="match status" value="1"/>
</dbReference>
<dbReference type="SUPFAM" id="SSF47384">
    <property type="entry name" value="Homodimeric domain of signal transducing histidine kinase"/>
    <property type="match status" value="1"/>
</dbReference>
<dbReference type="FunFam" id="3.30.565.10:FF:000006">
    <property type="entry name" value="Sensor histidine kinase WalK"/>
    <property type="match status" value="1"/>
</dbReference>
<dbReference type="InterPro" id="IPR001789">
    <property type="entry name" value="Sig_transdc_resp-reg_receiver"/>
</dbReference>
<dbReference type="EMBL" id="JADEXS010000211">
    <property type="protein sequence ID" value="MBE9023937.1"/>
    <property type="molecule type" value="Genomic_DNA"/>
</dbReference>
<dbReference type="SUPFAM" id="SSF55781">
    <property type="entry name" value="GAF domain-like"/>
    <property type="match status" value="1"/>
</dbReference>
<dbReference type="InterPro" id="IPR003594">
    <property type="entry name" value="HATPase_dom"/>
</dbReference>
<feature type="domain" description="Response regulatory" evidence="11">
    <location>
        <begin position="2"/>
        <end position="118"/>
    </location>
</feature>
<dbReference type="Pfam" id="PF13188">
    <property type="entry name" value="PAS_8"/>
    <property type="match status" value="1"/>
</dbReference>
<dbReference type="RefSeq" id="WP_193917921.1">
    <property type="nucleotide sequence ID" value="NZ_JADEXS020000001.1"/>
</dbReference>
<keyword evidence="5" id="KW-0418">Kinase</keyword>
<evidence type="ECO:0000256" key="3">
    <source>
        <dbReference type="ARBA" id="ARBA00022553"/>
    </source>
</evidence>
<feature type="coiled-coil region" evidence="9">
    <location>
        <begin position="407"/>
        <end position="438"/>
    </location>
</feature>
<dbReference type="SMART" id="SM00448">
    <property type="entry name" value="REC"/>
    <property type="match status" value="1"/>
</dbReference>
<dbReference type="InterPro" id="IPR036097">
    <property type="entry name" value="HisK_dim/P_sf"/>
</dbReference>
<evidence type="ECO:0000256" key="2">
    <source>
        <dbReference type="ARBA" id="ARBA00012438"/>
    </source>
</evidence>
<accession>A0A8J6ZNJ4</accession>
<evidence type="ECO:0000256" key="5">
    <source>
        <dbReference type="ARBA" id="ARBA00022777"/>
    </source>
</evidence>
<keyword evidence="6" id="KW-0902">Two-component regulatory system</keyword>
<evidence type="ECO:0000313" key="13">
    <source>
        <dbReference type="EMBL" id="MBE9023937.1"/>
    </source>
</evidence>
<keyword evidence="3 8" id="KW-0597">Phosphoprotein</keyword>
<dbReference type="NCBIfam" id="TIGR00229">
    <property type="entry name" value="sensory_box"/>
    <property type="match status" value="1"/>
</dbReference>
<organism evidence="13 14">
    <name type="scientific">Desmonostoc muscorum LEGE 12446</name>
    <dbReference type="NCBI Taxonomy" id="1828758"/>
    <lineage>
        <taxon>Bacteria</taxon>
        <taxon>Bacillati</taxon>
        <taxon>Cyanobacteriota</taxon>
        <taxon>Cyanophyceae</taxon>
        <taxon>Nostocales</taxon>
        <taxon>Nostocaceae</taxon>
        <taxon>Desmonostoc</taxon>
    </lineage>
</organism>
<dbReference type="Gene3D" id="3.30.450.40">
    <property type="match status" value="1"/>
</dbReference>
<evidence type="ECO:0000256" key="9">
    <source>
        <dbReference type="SAM" id="Coils"/>
    </source>
</evidence>
<dbReference type="PROSITE" id="PS50113">
    <property type="entry name" value="PAC"/>
    <property type="match status" value="1"/>
</dbReference>
<dbReference type="PRINTS" id="PR00344">
    <property type="entry name" value="BCTRLSENSOR"/>
</dbReference>
<keyword evidence="9" id="KW-0175">Coiled coil</keyword>
<dbReference type="Gene3D" id="3.30.450.20">
    <property type="entry name" value="PAS domain"/>
    <property type="match status" value="1"/>
</dbReference>
<keyword evidence="4" id="KW-0808">Transferase</keyword>
<dbReference type="SUPFAM" id="SSF55785">
    <property type="entry name" value="PYP-like sensor domain (PAS domain)"/>
    <property type="match status" value="1"/>
</dbReference>
<dbReference type="CDD" id="cd00082">
    <property type="entry name" value="HisKA"/>
    <property type="match status" value="1"/>
</dbReference>
<dbReference type="PANTHER" id="PTHR43304:SF1">
    <property type="entry name" value="PAC DOMAIN-CONTAINING PROTEIN"/>
    <property type="match status" value="1"/>
</dbReference>
<evidence type="ECO:0000256" key="7">
    <source>
        <dbReference type="ARBA" id="ARBA00055745"/>
    </source>
</evidence>
<dbReference type="InterPro" id="IPR005467">
    <property type="entry name" value="His_kinase_dom"/>
</dbReference>
<dbReference type="AlphaFoldDB" id="A0A8J6ZNJ4"/>
<dbReference type="PANTHER" id="PTHR43304">
    <property type="entry name" value="PHYTOCHROME-LIKE PROTEIN CPH1"/>
    <property type="match status" value="1"/>
</dbReference>
<dbReference type="Gene3D" id="3.40.50.2300">
    <property type="match status" value="1"/>
</dbReference>
<dbReference type="InterPro" id="IPR000014">
    <property type="entry name" value="PAS"/>
</dbReference>
<name>A0A8J6ZNJ4_DESMC</name>
<dbReference type="CDD" id="cd00156">
    <property type="entry name" value="REC"/>
    <property type="match status" value="1"/>
</dbReference>
<dbReference type="Pfam" id="PF02518">
    <property type="entry name" value="HATPase_c"/>
    <property type="match status" value="1"/>
</dbReference>
<protein>
    <recommendedName>
        <fullName evidence="2">histidine kinase</fullName>
        <ecNumber evidence="2">2.7.13.3</ecNumber>
    </recommendedName>
</protein>